<reference evidence="2" key="1">
    <citation type="submission" date="2019-11" db="EMBL/GenBank/DDBJ databases">
        <authorList>
            <person name="Feng L."/>
        </authorList>
    </citation>
    <scope>NUCLEOTIDE SEQUENCE</scope>
    <source>
        <strain evidence="2">PclaraLFYP37</strain>
    </source>
</reference>
<evidence type="ECO:0000256" key="1">
    <source>
        <dbReference type="SAM" id="SignalP"/>
    </source>
</evidence>
<evidence type="ECO:0008006" key="3">
    <source>
        <dbReference type="Google" id="ProtNLM"/>
    </source>
</evidence>
<proteinExistence type="predicted"/>
<feature type="signal peptide" evidence="1">
    <location>
        <begin position="1"/>
        <end position="21"/>
    </location>
</feature>
<dbReference type="RefSeq" id="WP_412442923.1">
    <property type="nucleotide sequence ID" value="NZ_CACRUT010000014.1"/>
</dbReference>
<dbReference type="AlphaFoldDB" id="A0A6N3CJ06"/>
<evidence type="ECO:0000313" key="2">
    <source>
        <dbReference type="EMBL" id="VYU14998.1"/>
    </source>
</evidence>
<organism evidence="2">
    <name type="scientific">Paraprevotella clara</name>
    <dbReference type="NCBI Taxonomy" id="454154"/>
    <lineage>
        <taxon>Bacteria</taxon>
        <taxon>Pseudomonadati</taxon>
        <taxon>Bacteroidota</taxon>
        <taxon>Bacteroidia</taxon>
        <taxon>Bacteroidales</taxon>
        <taxon>Prevotellaceae</taxon>
        <taxon>Paraprevotella</taxon>
    </lineage>
</organism>
<feature type="chain" id="PRO_5027018871" description="Right handed beta helix domain-containing protein" evidence="1">
    <location>
        <begin position="22"/>
        <end position="327"/>
    </location>
</feature>
<gene>
    <name evidence="2" type="ORF">PCLFYP37_02042</name>
</gene>
<accession>A0A6N3CJ06</accession>
<dbReference type="InterPro" id="IPR011050">
    <property type="entry name" value="Pectin_lyase_fold/virulence"/>
</dbReference>
<dbReference type="SUPFAM" id="SSF51126">
    <property type="entry name" value="Pectin lyase-like"/>
    <property type="match status" value="1"/>
</dbReference>
<dbReference type="EMBL" id="CACRUT010000014">
    <property type="protein sequence ID" value="VYU14998.1"/>
    <property type="molecule type" value="Genomic_DNA"/>
</dbReference>
<name>A0A6N3CJ06_9BACT</name>
<keyword evidence="1" id="KW-0732">Signal</keyword>
<protein>
    <recommendedName>
        <fullName evidence="3">Right handed beta helix domain-containing protein</fullName>
    </recommendedName>
</protein>
<sequence length="327" mass="35810">MRKKFFFALLSVVCFSWRASAQSSLLATLNHEGTISTYYGSSALQEAYNAANHGDVITLSSGSFLGTDIKKAITLRGAGMTIDTVAHTEPTVISSNFNIDVSDTLSHRLTMEGIYSNQTVTVSTLKNAMFLKCRFKNVNYTSNSSTMKDLNFIHCRIAEGFNLATNGSASFLNCVVMNPYQYSSETSVFSFTNCYVNNINMGHSEYKNCIINHRYSGASTTTYYNNLWLSSNSSSLSSPNKTNVKISPDDERVSFLNVDYNDDNDYQLTDAVRALIKGTDGTEVGIYGGSLPYDPTPTNPQITKFNVAAKSTADGKLSVDIEVNSAN</sequence>